<reference evidence="8" key="1">
    <citation type="submission" date="2018-02" db="EMBL/GenBank/DDBJ databases">
        <title>Rhizophora mucronata_Transcriptome.</title>
        <authorList>
            <person name="Meera S.P."/>
            <person name="Sreeshan A."/>
            <person name="Augustine A."/>
        </authorList>
    </citation>
    <scope>NUCLEOTIDE SEQUENCE</scope>
    <source>
        <tissue evidence="8">Leaf</tissue>
    </source>
</reference>
<keyword evidence="2 4" id="KW-0863">Zinc-finger</keyword>
<feature type="transmembrane region" description="Helical" evidence="6">
    <location>
        <begin position="180"/>
        <end position="205"/>
    </location>
</feature>
<dbReference type="PANTHER" id="PTHR46225">
    <property type="entry name" value="C3H4 TYPE ZINC FINGER PROTEIN"/>
    <property type="match status" value="1"/>
</dbReference>
<feature type="region of interest" description="Disordered" evidence="5">
    <location>
        <begin position="1"/>
        <end position="66"/>
    </location>
</feature>
<dbReference type="InterPro" id="IPR013083">
    <property type="entry name" value="Znf_RING/FYVE/PHD"/>
</dbReference>
<evidence type="ECO:0000256" key="5">
    <source>
        <dbReference type="SAM" id="MobiDB-lite"/>
    </source>
</evidence>
<dbReference type="Pfam" id="PF13639">
    <property type="entry name" value="zf-RING_2"/>
    <property type="match status" value="1"/>
</dbReference>
<evidence type="ECO:0000256" key="6">
    <source>
        <dbReference type="SAM" id="Phobius"/>
    </source>
</evidence>
<name>A0A2P2IWY2_RHIMU</name>
<feature type="domain" description="RING-type" evidence="7">
    <location>
        <begin position="270"/>
        <end position="311"/>
    </location>
</feature>
<keyword evidence="6" id="KW-0472">Membrane</keyword>
<feature type="transmembrane region" description="Helical" evidence="6">
    <location>
        <begin position="77"/>
        <end position="101"/>
    </location>
</feature>
<protein>
    <recommendedName>
        <fullName evidence="7">RING-type domain-containing protein</fullName>
    </recommendedName>
</protein>
<evidence type="ECO:0000259" key="7">
    <source>
        <dbReference type="PROSITE" id="PS50089"/>
    </source>
</evidence>
<dbReference type="InterPro" id="IPR001841">
    <property type="entry name" value="Znf_RING"/>
</dbReference>
<dbReference type="PANTHER" id="PTHR46225:SF7">
    <property type="entry name" value="SUPERFAMILY PROTEIN, PUTATIVE-RELATED"/>
    <property type="match status" value="1"/>
</dbReference>
<dbReference type="SMART" id="SM00184">
    <property type="entry name" value="RING"/>
    <property type="match status" value="1"/>
</dbReference>
<sequence length="328" mass="36292">MTGNTMMQQPPEDHESPDHVINISDGGDVSSSESSNVNSLNGLESPHHENGRVSNGQASVAQNSQSFSDGSDVDTLALFKALLSVMIACKMILIISSIIVLVESRHEKPRYPLFAWIASYAAGCALSLPVTCQLYFFSHPRLRKLLDQLNWLLEFFFVFWLVLGNFWVFGEKSPHEAYTLYRFSLMLLIVNYIRYGWPLILHAMLLCCCRRLTQIGGASAESINALPTYRFKLQNNGSEGGEFDGNANEFGVVAVGTEKERALSSNDAICCICLASYDDNDELKELPCSHLFHASCVDKWLKIKALCPLCKCSVGKDIKESSSAPNSS</sequence>
<evidence type="ECO:0000256" key="3">
    <source>
        <dbReference type="ARBA" id="ARBA00022833"/>
    </source>
</evidence>
<dbReference type="PROSITE" id="PS50089">
    <property type="entry name" value="ZF_RING_2"/>
    <property type="match status" value="1"/>
</dbReference>
<organism evidence="8">
    <name type="scientific">Rhizophora mucronata</name>
    <name type="common">Asiatic mangrove</name>
    <dbReference type="NCBI Taxonomy" id="61149"/>
    <lineage>
        <taxon>Eukaryota</taxon>
        <taxon>Viridiplantae</taxon>
        <taxon>Streptophyta</taxon>
        <taxon>Embryophyta</taxon>
        <taxon>Tracheophyta</taxon>
        <taxon>Spermatophyta</taxon>
        <taxon>Magnoliopsida</taxon>
        <taxon>eudicotyledons</taxon>
        <taxon>Gunneridae</taxon>
        <taxon>Pentapetalae</taxon>
        <taxon>rosids</taxon>
        <taxon>fabids</taxon>
        <taxon>Malpighiales</taxon>
        <taxon>Rhizophoraceae</taxon>
        <taxon>Rhizophora</taxon>
    </lineage>
</organism>
<evidence type="ECO:0000256" key="4">
    <source>
        <dbReference type="PROSITE-ProRule" id="PRU00175"/>
    </source>
</evidence>
<keyword evidence="3" id="KW-0862">Zinc</keyword>
<dbReference type="GO" id="GO:0008270">
    <property type="term" value="F:zinc ion binding"/>
    <property type="evidence" value="ECO:0007669"/>
    <property type="project" value="UniProtKB-KW"/>
</dbReference>
<dbReference type="SMART" id="SM00744">
    <property type="entry name" value="RINGv"/>
    <property type="match status" value="1"/>
</dbReference>
<feature type="compositionally biased region" description="Low complexity" evidence="5">
    <location>
        <begin position="24"/>
        <end position="44"/>
    </location>
</feature>
<dbReference type="AlphaFoldDB" id="A0A2P2IWY2"/>
<evidence type="ECO:0000313" key="8">
    <source>
        <dbReference type="EMBL" id="MBW85736.1"/>
    </source>
</evidence>
<keyword evidence="6" id="KW-1133">Transmembrane helix</keyword>
<dbReference type="Gene3D" id="3.30.40.10">
    <property type="entry name" value="Zinc/RING finger domain, C3HC4 (zinc finger)"/>
    <property type="match status" value="1"/>
</dbReference>
<evidence type="ECO:0000256" key="1">
    <source>
        <dbReference type="ARBA" id="ARBA00022723"/>
    </source>
</evidence>
<accession>A0A2P2IWY2</accession>
<evidence type="ECO:0000256" key="2">
    <source>
        <dbReference type="ARBA" id="ARBA00022771"/>
    </source>
</evidence>
<keyword evidence="6" id="KW-0812">Transmembrane</keyword>
<dbReference type="EMBL" id="GGEC01005253">
    <property type="protein sequence ID" value="MBW85736.1"/>
    <property type="molecule type" value="Transcribed_RNA"/>
</dbReference>
<proteinExistence type="predicted"/>
<dbReference type="InterPro" id="IPR011016">
    <property type="entry name" value="Znf_RING-CH"/>
</dbReference>
<feature type="compositionally biased region" description="Polar residues" evidence="5">
    <location>
        <begin position="52"/>
        <end position="66"/>
    </location>
</feature>
<dbReference type="SUPFAM" id="SSF57850">
    <property type="entry name" value="RING/U-box"/>
    <property type="match status" value="1"/>
</dbReference>
<feature type="transmembrane region" description="Helical" evidence="6">
    <location>
        <begin position="149"/>
        <end position="168"/>
    </location>
</feature>
<feature type="transmembrane region" description="Helical" evidence="6">
    <location>
        <begin position="113"/>
        <end position="137"/>
    </location>
</feature>
<keyword evidence="1" id="KW-0479">Metal-binding</keyword>